<reference evidence="2" key="1">
    <citation type="journal article" date="2019" name="Int. J. Syst. Evol. Microbiol.">
        <title>The Global Catalogue of Microorganisms (GCM) 10K type strain sequencing project: providing services to taxonomists for standard genome sequencing and annotation.</title>
        <authorList>
            <consortium name="The Broad Institute Genomics Platform"/>
            <consortium name="The Broad Institute Genome Sequencing Center for Infectious Disease"/>
            <person name="Wu L."/>
            <person name="Ma J."/>
        </authorList>
    </citation>
    <scope>NUCLEOTIDE SEQUENCE [LARGE SCALE GENOMIC DNA]</scope>
    <source>
        <strain evidence="2">JCM 16914</strain>
    </source>
</reference>
<dbReference type="Proteomes" id="UP001500133">
    <property type="component" value="Unassembled WGS sequence"/>
</dbReference>
<organism evidence="1 2">
    <name type="scientific">Halomonas cibimaris</name>
    <dbReference type="NCBI Taxonomy" id="657012"/>
    <lineage>
        <taxon>Bacteria</taxon>
        <taxon>Pseudomonadati</taxon>
        <taxon>Pseudomonadota</taxon>
        <taxon>Gammaproteobacteria</taxon>
        <taxon>Oceanospirillales</taxon>
        <taxon>Halomonadaceae</taxon>
        <taxon>Halomonas</taxon>
    </lineage>
</organism>
<dbReference type="RefSeq" id="WP_344703243.1">
    <property type="nucleotide sequence ID" value="NZ_BAAAZT010000054.1"/>
</dbReference>
<comment type="caution">
    <text evidence="1">The sequence shown here is derived from an EMBL/GenBank/DDBJ whole genome shotgun (WGS) entry which is preliminary data.</text>
</comment>
<gene>
    <name evidence="1" type="ORF">GCM10022228_11480</name>
</gene>
<sequence>MRLRGKKKPGETAYYFYNARALARCAVALANDVNDRVIAVLFRDADGTSSAERGEWQAKYDSMMAGFAAENFDDGVAMIPKPKSEAWLLCALKPQSPYQHCARLEDESGNDRSPNSLKNQLSQALNGKTSADELAELAKLGGIEWERIDLPSLDAFKNRLAEVVSQARS</sequence>
<dbReference type="EMBL" id="BAAAZT010000054">
    <property type="protein sequence ID" value="GAA3902859.1"/>
    <property type="molecule type" value="Genomic_DNA"/>
</dbReference>
<accession>A0ABP7LJ17</accession>
<keyword evidence="2" id="KW-1185">Reference proteome</keyword>
<name>A0ABP7LJ17_9GAMM</name>
<evidence type="ECO:0000313" key="1">
    <source>
        <dbReference type="EMBL" id="GAA3902859.1"/>
    </source>
</evidence>
<proteinExistence type="predicted"/>
<protein>
    <submittedName>
        <fullName evidence="1">Uncharacterized protein</fullName>
    </submittedName>
</protein>
<evidence type="ECO:0000313" key="2">
    <source>
        <dbReference type="Proteomes" id="UP001500133"/>
    </source>
</evidence>